<evidence type="ECO:0000313" key="1">
    <source>
        <dbReference type="EMBL" id="GKV17725.1"/>
    </source>
</evidence>
<name>A0AAV5K5A8_9ROSI</name>
<accession>A0AAV5K5A8</accession>
<protein>
    <submittedName>
        <fullName evidence="1">Uncharacterized protein</fullName>
    </submittedName>
</protein>
<evidence type="ECO:0000313" key="2">
    <source>
        <dbReference type="Proteomes" id="UP001054252"/>
    </source>
</evidence>
<dbReference type="Proteomes" id="UP001054252">
    <property type="component" value="Unassembled WGS sequence"/>
</dbReference>
<sequence>MPQIVKIVRLVVKFHPLLTVTNLIFGIIFLHDWIEEEVSNQWKFLKVCCQSTMKALLDPITKKMKNLSEALQRQFNNEAPKGHLKAKLIGKLALFSAAFLLLDIDFGVNSEFSVEAAAMP</sequence>
<dbReference type="AlphaFoldDB" id="A0AAV5K5A8"/>
<comment type="caution">
    <text evidence="1">The sequence shown here is derived from an EMBL/GenBank/DDBJ whole genome shotgun (WGS) entry which is preliminary data.</text>
</comment>
<keyword evidence="2" id="KW-1185">Reference proteome</keyword>
<organism evidence="1 2">
    <name type="scientific">Rubroshorea leprosula</name>
    <dbReference type="NCBI Taxonomy" id="152421"/>
    <lineage>
        <taxon>Eukaryota</taxon>
        <taxon>Viridiplantae</taxon>
        <taxon>Streptophyta</taxon>
        <taxon>Embryophyta</taxon>
        <taxon>Tracheophyta</taxon>
        <taxon>Spermatophyta</taxon>
        <taxon>Magnoliopsida</taxon>
        <taxon>eudicotyledons</taxon>
        <taxon>Gunneridae</taxon>
        <taxon>Pentapetalae</taxon>
        <taxon>rosids</taxon>
        <taxon>malvids</taxon>
        <taxon>Malvales</taxon>
        <taxon>Dipterocarpaceae</taxon>
        <taxon>Rubroshorea</taxon>
    </lineage>
</organism>
<proteinExistence type="predicted"/>
<gene>
    <name evidence="1" type="ORF">SLEP1_g28192</name>
</gene>
<dbReference type="EMBL" id="BPVZ01000048">
    <property type="protein sequence ID" value="GKV17725.1"/>
    <property type="molecule type" value="Genomic_DNA"/>
</dbReference>
<reference evidence="1 2" key="1">
    <citation type="journal article" date="2021" name="Commun. Biol.">
        <title>The genome of Shorea leprosula (Dipterocarpaceae) highlights the ecological relevance of drought in aseasonal tropical rainforests.</title>
        <authorList>
            <person name="Ng K.K.S."/>
            <person name="Kobayashi M.J."/>
            <person name="Fawcett J.A."/>
            <person name="Hatakeyama M."/>
            <person name="Paape T."/>
            <person name="Ng C.H."/>
            <person name="Ang C.C."/>
            <person name="Tnah L.H."/>
            <person name="Lee C.T."/>
            <person name="Nishiyama T."/>
            <person name="Sese J."/>
            <person name="O'Brien M.J."/>
            <person name="Copetti D."/>
            <person name="Mohd Noor M.I."/>
            <person name="Ong R.C."/>
            <person name="Putra M."/>
            <person name="Sireger I.Z."/>
            <person name="Indrioko S."/>
            <person name="Kosugi Y."/>
            <person name="Izuno A."/>
            <person name="Isagi Y."/>
            <person name="Lee S.L."/>
            <person name="Shimizu K.K."/>
        </authorList>
    </citation>
    <scope>NUCLEOTIDE SEQUENCE [LARGE SCALE GENOMIC DNA]</scope>
    <source>
        <strain evidence="1">214</strain>
    </source>
</reference>